<name>A0A1R3K4E7_COCAP</name>
<evidence type="ECO:0000313" key="2">
    <source>
        <dbReference type="EMBL" id="OMP01965.1"/>
    </source>
</evidence>
<dbReference type="EMBL" id="AWWV01006325">
    <property type="protein sequence ID" value="OMP01965.1"/>
    <property type="molecule type" value="Genomic_DNA"/>
</dbReference>
<protein>
    <submittedName>
        <fullName evidence="2">Uncharacterized protein</fullName>
    </submittedName>
</protein>
<dbReference type="Gramene" id="OMP01965">
    <property type="protein sequence ID" value="OMP01965"/>
    <property type="gene ID" value="CCACVL1_02970"/>
</dbReference>
<comment type="caution">
    <text evidence="2">The sequence shown here is derived from an EMBL/GenBank/DDBJ whole genome shotgun (WGS) entry which is preliminary data.</text>
</comment>
<proteinExistence type="predicted"/>
<organism evidence="2 3">
    <name type="scientific">Corchorus capsularis</name>
    <name type="common">Jute</name>
    <dbReference type="NCBI Taxonomy" id="210143"/>
    <lineage>
        <taxon>Eukaryota</taxon>
        <taxon>Viridiplantae</taxon>
        <taxon>Streptophyta</taxon>
        <taxon>Embryophyta</taxon>
        <taxon>Tracheophyta</taxon>
        <taxon>Spermatophyta</taxon>
        <taxon>Magnoliopsida</taxon>
        <taxon>eudicotyledons</taxon>
        <taxon>Gunneridae</taxon>
        <taxon>Pentapetalae</taxon>
        <taxon>rosids</taxon>
        <taxon>malvids</taxon>
        <taxon>Malvales</taxon>
        <taxon>Malvaceae</taxon>
        <taxon>Grewioideae</taxon>
        <taxon>Apeibeae</taxon>
        <taxon>Corchorus</taxon>
    </lineage>
</organism>
<gene>
    <name evidence="2" type="ORF">CCACVL1_02970</name>
</gene>
<feature type="compositionally biased region" description="Low complexity" evidence="1">
    <location>
        <begin position="7"/>
        <end position="19"/>
    </location>
</feature>
<accession>A0A1R3K4E7</accession>
<evidence type="ECO:0000313" key="3">
    <source>
        <dbReference type="Proteomes" id="UP000188268"/>
    </source>
</evidence>
<dbReference type="AlphaFoldDB" id="A0A1R3K4E7"/>
<sequence>MGGVQYPIPNIQSSPPSSIRAKRSKQ</sequence>
<dbReference type="Proteomes" id="UP000188268">
    <property type="component" value="Unassembled WGS sequence"/>
</dbReference>
<keyword evidence="3" id="KW-1185">Reference proteome</keyword>
<feature type="region of interest" description="Disordered" evidence="1">
    <location>
        <begin position="1"/>
        <end position="26"/>
    </location>
</feature>
<evidence type="ECO:0000256" key="1">
    <source>
        <dbReference type="SAM" id="MobiDB-lite"/>
    </source>
</evidence>
<reference evidence="2 3" key="1">
    <citation type="submission" date="2013-09" db="EMBL/GenBank/DDBJ databases">
        <title>Corchorus capsularis genome sequencing.</title>
        <authorList>
            <person name="Alam M."/>
            <person name="Haque M.S."/>
            <person name="Islam M.S."/>
            <person name="Emdad E.M."/>
            <person name="Islam M.M."/>
            <person name="Ahmed B."/>
            <person name="Halim A."/>
            <person name="Hossen Q.M.M."/>
            <person name="Hossain M.Z."/>
            <person name="Ahmed R."/>
            <person name="Khan M.M."/>
            <person name="Islam R."/>
            <person name="Rashid M.M."/>
            <person name="Khan S.A."/>
            <person name="Rahman M.S."/>
            <person name="Alam M."/>
        </authorList>
    </citation>
    <scope>NUCLEOTIDE SEQUENCE [LARGE SCALE GENOMIC DNA]</scope>
    <source>
        <strain evidence="3">cv. CVL-1</strain>
        <tissue evidence="2">Whole seedling</tissue>
    </source>
</reference>